<evidence type="ECO:0000313" key="3">
    <source>
        <dbReference type="EMBL" id="SIQ54474.1"/>
    </source>
</evidence>
<protein>
    <submittedName>
        <fullName evidence="3">Competence protein ComEA helix-hairpin-helix repeat region</fullName>
    </submittedName>
</protein>
<dbReference type="AlphaFoldDB" id="A0A1N6TMJ9"/>
<feature type="compositionally biased region" description="Polar residues" evidence="1">
    <location>
        <begin position="159"/>
        <end position="177"/>
    </location>
</feature>
<organism evidence="3 4">
    <name type="scientific">Pontibacter lucknowensis</name>
    <dbReference type="NCBI Taxonomy" id="1077936"/>
    <lineage>
        <taxon>Bacteria</taxon>
        <taxon>Pseudomonadati</taxon>
        <taxon>Bacteroidota</taxon>
        <taxon>Cytophagia</taxon>
        <taxon>Cytophagales</taxon>
        <taxon>Hymenobacteraceae</taxon>
        <taxon>Pontibacter</taxon>
    </lineage>
</organism>
<dbReference type="InterPro" id="IPR010994">
    <property type="entry name" value="RuvA_2-like"/>
</dbReference>
<evidence type="ECO:0000256" key="1">
    <source>
        <dbReference type="SAM" id="MobiDB-lite"/>
    </source>
</evidence>
<dbReference type="RefSeq" id="WP_076420751.1">
    <property type="nucleotide sequence ID" value="NZ_FTNM01000001.1"/>
</dbReference>
<dbReference type="Gene3D" id="1.10.150.280">
    <property type="entry name" value="AF1531-like domain"/>
    <property type="match status" value="2"/>
</dbReference>
<keyword evidence="2" id="KW-0812">Transmembrane</keyword>
<keyword evidence="2" id="KW-0472">Membrane</keyword>
<feature type="region of interest" description="Disordered" evidence="1">
    <location>
        <begin position="151"/>
        <end position="178"/>
    </location>
</feature>
<dbReference type="Proteomes" id="UP000185924">
    <property type="component" value="Unassembled WGS sequence"/>
</dbReference>
<dbReference type="OrthoDB" id="981124at2"/>
<accession>A0A1N6TMJ9</accession>
<dbReference type="InterPro" id="IPR051675">
    <property type="entry name" value="Endo/Exo/Phosphatase_dom_1"/>
</dbReference>
<dbReference type="Pfam" id="PF12836">
    <property type="entry name" value="HHH_3"/>
    <property type="match status" value="2"/>
</dbReference>
<proteinExistence type="predicted"/>
<keyword evidence="2" id="KW-1133">Transmembrane helix</keyword>
<evidence type="ECO:0000313" key="4">
    <source>
        <dbReference type="Proteomes" id="UP000185924"/>
    </source>
</evidence>
<dbReference type="SUPFAM" id="SSF47781">
    <property type="entry name" value="RuvA domain 2-like"/>
    <property type="match status" value="3"/>
</dbReference>
<dbReference type="STRING" id="1077936.SAMN05421545_0406"/>
<name>A0A1N6TMJ9_9BACT</name>
<feature type="transmembrane region" description="Helical" evidence="2">
    <location>
        <begin position="21"/>
        <end position="42"/>
    </location>
</feature>
<reference evidence="4" key="1">
    <citation type="submission" date="2017-01" db="EMBL/GenBank/DDBJ databases">
        <authorList>
            <person name="Varghese N."/>
            <person name="Submissions S."/>
        </authorList>
    </citation>
    <scope>NUCLEOTIDE SEQUENCE [LARGE SCALE GENOMIC DNA]</scope>
    <source>
        <strain evidence="4">DM9</strain>
    </source>
</reference>
<dbReference type="EMBL" id="FTNM01000001">
    <property type="protein sequence ID" value="SIQ54474.1"/>
    <property type="molecule type" value="Genomic_DNA"/>
</dbReference>
<dbReference type="PANTHER" id="PTHR21180:SF32">
    <property type="entry name" value="ENDONUCLEASE_EXONUCLEASE_PHOSPHATASE FAMILY DOMAIN-CONTAINING PROTEIN 1"/>
    <property type="match status" value="1"/>
</dbReference>
<sequence length="319" mass="36042">MRKLKYWIRRNFGFSQGEVNGFLVLIGAMVLLTAAPLLFKWFTKPETGTFESSLSDKQLLDSLVAQLEAKQPERKGGREIYRVPVALQPFNPNHLSEEQWQGLGMPNYMAKRILNFRNKVGDFTYKAQLGTIYGLPDSVFQKLYPYIQLPEARPDRNSRTQGIAGSPRTAPNPNWASSPRPRERFILAPFNINTADTTALKQIKGIGSKLSARIVKYRDGLGGFHSMAQVQEVFGLPPTAVDSLQKYTFVPKANTLQQLSLNQVSADQLKAHPYISSNVARAIVAYREQHGAFRQVEDIRQIKIVTQELFEKISPYLVL</sequence>
<gene>
    <name evidence="3" type="ORF">SAMN05421545_0406</name>
</gene>
<dbReference type="PANTHER" id="PTHR21180">
    <property type="entry name" value="ENDONUCLEASE/EXONUCLEASE/PHOSPHATASE FAMILY DOMAIN-CONTAINING PROTEIN 1"/>
    <property type="match status" value="1"/>
</dbReference>
<keyword evidence="4" id="KW-1185">Reference proteome</keyword>
<evidence type="ECO:0000256" key="2">
    <source>
        <dbReference type="SAM" id="Phobius"/>
    </source>
</evidence>